<proteinExistence type="predicted"/>
<keyword evidence="2" id="KW-1185">Reference proteome</keyword>
<gene>
    <name evidence="1" type="ORF">THII_3565</name>
</gene>
<dbReference type="EMBL" id="AP014633">
    <property type="protein sequence ID" value="BAP57862.1"/>
    <property type="molecule type" value="Genomic_DNA"/>
</dbReference>
<organism evidence="1 2">
    <name type="scientific">Thioploca ingrica</name>
    <dbReference type="NCBI Taxonomy" id="40754"/>
    <lineage>
        <taxon>Bacteria</taxon>
        <taxon>Pseudomonadati</taxon>
        <taxon>Pseudomonadota</taxon>
        <taxon>Gammaproteobacteria</taxon>
        <taxon>Thiotrichales</taxon>
        <taxon>Thiotrichaceae</taxon>
        <taxon>Thioploca</taxon>
    </lineage>
</organism>
<dbReference type="AlphaFoldDB" id="A0A090ANW0"/>
<protein>
    <submittedName>
        <fullName evidence="1">Uncharacterized protein</fullName>
    </submittedName>
</protein>
<sequence>MLTELYLTQDKEIHTKKRWFQDDYFDLFTWEDERGQLTSFQLCYDRLGRERVISWDCQRGFGHHRIDDGEASPHKNMTPVFVKDGTFSYDEVMPKFMKSSNQINQQISHFVIQKVKEYIQQHSK</sequence>
<dbReference type="KEGG" id="tig:THII_3565"/>
<accession>A0A090ANW0</accession>
<dbReference type="OrthoDB" id="5625241at2"/>
<name>A0A090ANW0_9GAMM</name>
<reference evidence="1 2" key="1">
    <citation type="journal article" date="2014" name="ISME J.">
        <title>Ecophysiology of Thioploca ingrica as revealed by the complete genome sequence supplemented with proteomic evidence.</title>
        <authorList>
            <person name="Kojima H."/>
            <person name="Ogura Y."/>
            <person name="Yamamoto N."/>
            <person name="Togashi T."/>
            <person name="Mori H."/>
            <person name="Watanabe T."/>
            <person name="Nemoto F."/>
            <person name="Kurokawa K."/>
            <person name="Hayashi T."/>
            <person name="Fukui M."/>
        </authorList>
    </citation>
    <scope>NUCLEOTIDE SEQUENCE [LARGE SCALE GENOMIC DNA]</scope>
</reference>
<dbReference type="Proteomes" id="UP000031623">
    <property type="component" value="Chromosome"/>
</dbReference>
<evidence type="ECO:0000313" key="1">
    <source>
        <dbReference type="EMBL" id="BAP57862.1"/>
    </source>
</evidence>
<dbReference type="HOGENOM" id="CLU_142894_0_0_6"/>
<evidence type="ECO:0000313" key="2">
    <source>
        <dbReference type="Proteomes" id="UP000031623"/>
    </source>
</evidence>